<dbReference type="AlphaFoldDB" id="A0AAV8V489"/>
<dbReference type="Proteomes" id="UP001157974">
    <property type="component" value="Unassembled WGS sequence"/>
</dbReference>
<reference evidence="3 4" key="1">
    <citation type="journal article" date="2023" name="Nat. Commun.">
        <title>Origin of minicircular mitochondrial genomes in red algae.</title>
        <authorList>
            <person name="Lee Y."/>
            <person name="Cho C.H."/>
            <person name="Lee Y.M."/>
            <person name="Park S.I."/>
            <person name="Yang J.H."/>
            <person name="West J.A."/>
            <person name="Bhattacharya D."/>
            <person name="Yoon H.S."/>
        </authorList>
    </citation>
    <scope>NUCLEOTIDE SEQUENCE [LARGE SCALE GENOMIC DNA]</scope>
    <source>
        <strain evidence="3 4">CCMP1338</strain>
        <tissue evidence="3">Whole cell</tissue>
    </source>
</reference>
<comment type="caution">
    <text evidence="3">The sequence shown here is derived from an EMBL/GenBank/DDBJ whole genome shotgun (WGS) entry which is preliminary data.</text>
</comment>
<evidence type="ECO:0000256" key="2">
    <source>
        <dbReference type="SAM" id="SignalP"/>
    </source>
</evidence>
<sequence>MKLYSRVSVVFIILLSASNAVPCGRAWESESLPLELVHSSRQVSCNGVAPLPEEVQLKGIPGIDSNCISASDVVTLPGSLSAMVMDELDASQQAKDIVGGILNPLEAAVKVALENLTPRANDNICFGNFDSSEIQGEFSLNGIQMDTNKCSNLPLVDGQEWSTFAFALTAPFPGCMTQSNQTATFCAAVSICPQTKLPTVAVVLGGTTLACLGENMVAGDGGITWALTKVASVGLDAVAGGISLSNALYSKVNVYTGHQDKKYRLIEYEVRGNYYDSIMFALKLEKFKVPPVLSLSGASTRIVSVRGLEDIAFENTISAFKGGEDSNGFQDDILDLFESMSGVSIQAAMIMNLELQFKFSEVPGLKKILPDSGAMTMGEMNMFVSTGSATPPGDEYKDLVVKPGVYAFVGSNAVPAIIKGMLEYLLSFVGAVLDLFADWVPFKLDAKDLLSGFNPGASDHFAFGFTANADQTGIMLNVPLIFDFLGHATFECTTDYKSLRCRVDTNFNSKFFIAIAETIAEGVLWVIKEADEFFTNIGNVIGAALEDAVDSVVSVFSEANMKKTAKMIEKGLVSVGSDIKDELEDWARWAETVFDDFGDILGDLTADAIHEIAKFGKSFVDEAKEFFENIGKELENAAKFLGDQFKCGSNNLITSITKCPTCCEPMSAIAEFLKNAGGDIASAFESVLRTLASVASDAASSFWGEKASYETRLKLPHQFDQYQCPVLDLYRVEKKYFLGIVTSVTRRYRGSLSDENCVKQTLEKAKEVVEDYDEYEKAEKDYENVVEEHRDALFAAGLSAEDLYEQGSLTCSRDLGRDKIVTGSKWLPVTITCSAKQIGKDGAFTGTIITGALTKDLDVTDTINRGREIKAMWVEMKDLLAEKMTPTLARRR</sequence>
<feature type="chain" id="PRO_5043642245" evidence="2">
    <location>
        <begin position="21"/>
        <end position="892"/>
    </location>
</feature>
<keyword evidence="4" id="KW-1185">Reference proteome</keyword>
<protein>
    <submittedName>
        <fullName evidence="3">Uncharacterized protein</fullName>
    </submittedName>
</protein>
<accession>A0AAV8V489</accession>
<keyword evidence="1" id="KW-0175">Coiled coil</keyword>
<dbReference type="EMBL" id="JAMWBK010000001">
    <property type="protein sequence ID" value="KAJ8909031.1"/>
    <property type="molecule type" value="Genomic_DNA"/>
</dbReference>
<feature type="signal peptide" evidence="2">
    <location>
        <begin position="1"/>
        <end position="20"/>
    </location>
</feature>
<evidence type="ECO:0000256" key="1">
    <source>
        <dbReference type="SAM" id="Coils"/>
    </source>
</evidence>
<keyword evidence="2" id="KW-0732">Signal</keyword>
<evidence type="ECO:0000313" key="3">
    <source>
        <dbReference type="EMBL" id="KAJ8909031.1"/>
    </source>
</evidence>
<proteinExistence type="predicted"/>
<gene>
    <name evidence="3" type="ORF">NDN08_005729</name>
</gene>
<evidence type="ECO:0000313" key="4">
    <source>
        <dbReference type="Proteomes" id="UP001157974"/>
    </source>
</evidence>
<name>A0AAV8V489_9RHOD</name>
<organism evidence="3 4">
    <name type="scientific">Rhodosorus marinus</name>
    <dbReference type="NCBI Taxonomy" id="101924"/>
    <lineage>
        <taxon>Eukaryota</taxon>
        <taxon>Rhodophyta</taxon>
        <taxon>Stylonematophyceae</taxon>
        <taxon>Stylonematales</taxon>
        <taxon>Stylonemataceae</taxon>
        <taxon>Rhodosorus</taxon>
    </lineage>
</organism>
<feature type="coiled-coil region" evidence="1">
    <location>
        <begin position="758"/>
        <end position="792"/>
    </location>
</feature>